<dbReference type="InterPro" id="IPR012337">
    <property type="entry name" value="RNaseH-like_sf"/>
</dbReference>
<dbReference type="EMBL" id="JAGYWB010000004">
    <property type="protein sequence ID" value="KAI0525038.1"/>
    <property type="molecule type" value="Genomic_DNA"/>
</dbReference>
<dbReference type="InterPro" id="IPR008906">
    <property type="entry name" value="HATC_C_dom"/>
</dbReference>
<reference evidence="3" key="1">
    <citation type="journal article" date="2022" name="Front. Genet.">
        <title>Chromosome-Scale Assembly of the Dendrobium nobile Genome Provides Insights Into the Molecular Mechanism of the Biosynthesis of the Medicinal Active Ingredient of Dendrobium.</title>
        <authorList>
            <person name="Xu Q."/>
            <person name="Niu S.-C."/>
            <person name="Li K.-L."/>
            <person name="Zheng P.-J."/>
            <person name="Zhang X.-J."/>
            <person name="Jia Y."/>
            <person name="Liu Y."/>
            <person name="Niu Y.-X."/>
            <person name="Yu L.-H."/>
            <person name="Chen D.-F."/>
            <person name="Zhang G.-Q."/>
        </authorList>
    </citation>
    <scope>NUCLEOTIDE SEQUENCE</scope>
    <source>
        <tissue evidence="3">Leaf</tissue>
    </source>
</reference>
<dbReference type="OrthoDB" id="1936364at2759"/>
<comment type="caution">
    <text evidence="3">The sequence shown here is derived from an EMBL/GenBank/DDBJ whole genome shotgun (WGS) entry which is preliminary data.</text>
</comment>
<evidence type="ECO:0000313" key="4">
    <source>
        <dbReference type="Proteomes" id="UP000829196"/>
    </source>
</evidence>
<evidence type="ECO:0000313" key="3">
    <source>
        <dbReference type="EMBL" id="KAI0525038.1"/>
    </source>
</evidence>
<gene>
    <name evidence="3" type="ORF">KFK09_004428</name>
</gene>
<keyword evidence="1" id="KW-1133">Transmembrane helix</keyword>
<dbReference type="SUPFAM" id="SSF53098">
    <property type="entry name" value="Ribonuclease H-like"/>
    <property type="match status" value="1"/>
</dbReference>
<evidence type="ECO:0000259" key="2">
    <source>
        <dbReference type="Pfam" id="PF05699"/>
    </source>
</evidence>
<evidence type="ECO:0000256" key="1">
    <source>
        <dbReference type="SAM" id="Phobius"/>
    </source>
</evidence>
<name>A0A8T3C673_DENNO</name>
<keyword evidence="1" id="KW-0812">Transmembrane</keyword>
<dbReference type="GO" id="GO:0046983">
    <property type="term" value="F:protein dimerization activity"/>
    <property type="evidence" value="ECO:0007669"/>
    <property type="project" value="InterPro"/>
</dbReference>
<dbReference type="AlphaFoldDB" id="A0A8T3C673"/>
<keyword evidence="1" id="KW-0472">Membrane</keyword>
<keyword evidence="4" id="KW-1185">Reference proteome</keyword>
<accession>A0A8T3C673</accession>
<feature type="domain" description="HAT C-terminal dimerisation" evidence="2">
    <location>
        <begin position="8"/>
        <end position="68"/>
    </location>
</feature>
<proteinExistence type="predicted"/>
<organism evidence="3 4">
    <name type="scientific">Dendrobium nobile</name>
    <name type="common">Orchid</name>
    <dbReference type="NCBI Taxonomy" id="94219"/>
    <lineage>
        <taxon>Eukaryota</taxon>
        <taxon>Viridiplantae</taxon>
        <taxon>Streptophyta</taxon>
        <taxon>Embryophyta</taxon>
        <taxon>Tracheophyta</taxon>
        <taxon>Spermatophyta</taxon>
        <taxon>Magnoliopsida</taxon>
        <taxon>Liliopsida</taxon>
        <taxon>Asparagales</taxon>
        <taxon>Orchidaceae</taxon>
        <taxon>Epidendroideae</taxon>
        <taxon>Malaxideae</taxon>
        <taxon>Dendrobiinae</taxon>
        <taxon>Dendrobium</taxon>
    </lineage>
</organism>
<dbReference type="Proteomes" id="UP000829196">
    <property type="component" value="Unassembled WGS sequence"/>
</dbReference>
<sequence>MCGDEDGQFNVLKWWGLVGVKAFSIMTQVAHSILCIPAASAMSENNFSDAGNTLTTKRSNLKPTYVNDYCSTDRTAFGEYEYFYYVIVFYLSILCRISFMSKVEQRMGGSVAAERGRPQQWWFGKWGKVVFFHIEVDFLHSEVVFRAGKWLSLLLCSLSPVQLLLGFSRDLLVFIVIVKF</sequence>
<feature type="transmembrane region" description="Helical" evidence="1">
    <location>
        <begin position="82"/>
        <end position="99"/>
    </location>
</feature>
<dbReference type="Pfam" id="PF05699">
    <property type="entry name" value="Dimer_Tnp_hAT"/>
    <property type="match status" value="1"/>
</dbReference>
<protein>
    <recommendedName>
        <fullName evidence="2">HAT C-terminal dimerisation domain-containing protein</fullName>
    </recommendedName>
</protein>